<dbReference type="InterPro" id="IPR036179">
    <property type="entry name" value="Ig-like_dom_sf"/>
</dbReference>
<feature type="domain" description="Ig-like" evidence="5">
    <location>
        <begin position="569"/>
        <end position="658"/>
    </location>
</feature>
<evidence type="ECO:0000313" key="7">
    <source>
        <dbReference type="Proteomes" id="UP001177023"/>
    </source>
</evidence>
<dbReference type="GO" id="GO:0050808">
    <property type="term" value="P:synapse organization"/>
    <property type="evidence" value="ECO:0007669"/>
    <property type="project" value="TreeGrafter"/>
</dbReference>
<dbReference type="SMART" id="SM00409">
    <property type="entry name" value="IG"/>
    <property type="match status" value="2"/>
</dbReference>
<feature type="compositionally biased region" description="Basic and acidic residues" evidence="4">
    <location>
        <begin position="264"/>
        <end position="378"/>
    </location>
</feature>
<dbReference type="GO" id="GO:0007156">
    <property type="term" value="P:homophilic cell adhesion via plasma membrane adhesion molecules"/>
    <property type="evidence" value="ECO:0007669"/>
    <property type="project" value="TreeGrafter"/>
</dbReference>
<feature type="region of interest" description="Disordered" evidence="4">
    <location>
        <begin position="672"/>
        <end position="725"/>
    </location>
</feature>
<dbReference type="PROSITE" id="PS50835">
    <property type="entry name" value="IG_LIKE"/>
    <property type="match status" value="2"/>
</dbReference>
<evidence type="ECO:0000313" key="6">
    <source>
        <dbReference type="EMBL" id="CAJ0569389.1"/>
    </source>
</evidence>
<organism evidence="6 7">
    <name type="scientific">Mesorhabditis spiculigera</name>
    <dbReference type="NCBI Taxonomy" id="96644"/>
    <lineage>
        <taxon>Eukaryota</taxon>
        <taxon>Metazoa</taxon>
        <taxon>Ecdysozoa</taxon>
        <taxon>Nematoda</taxon>
        <taxon>Chromadorea</taxon>
        <taxon>Rhabditida</taxon>
        <taxon>Rhabditina</taxon>
        <taxon>Rhabditomorpha</taxon>
        <taxon>Rhabditoidea</taxon>
        <taxon>Rhabditidae</taxon>
        <taxon>Mesorhabditinae</taxon>
        <taxon>Mesorhabditis</taxon>
    </lineage>
</organism>
<dbReference type="InterPro" id="IPR007110">
    <property type="entry name" value="Ig-like_dom"/>
</dbReference>
<gene>
    <name evidence="6" type="ORF">MSPICULIGERA_LOCUS7870</name>
</gene>
<dbReference type="InterPro" id="IPR003599">
    <property type="entry name" value="Ig_sub"/>
</dbReference>
<evidence type="ECO:0000259" key="5">
    <source>
        <dbReference type="PROSITE" id="PS50835"/>
    </source>
</evidence>
<dbReference type="GO" id="GO:0030424">
    <property type="term" value="C:axon"/>
    <property type="evidence" value="ECO:0007669"/>
    <property type="project" value="TreeGrafter"/>
</dbReference>
<name>A0AA36CJ95_9BILA</name>
<dbReference type="InterPro" id="IPR013098">
    <property type="entry name" value="Ig_I-set"/>
</dbReference>
<protein>
    <recommendedName>
        <fullName evidence="5">Ig-like domain-containing protein</fullName>
    </recommendedName>
</protein>
<dbReference type="FunFam" id="2.60.40.10:FF:001223">
    <property type="entry name" value="Sidekick cell adhesion molecule 1"/>
    <property type="match status" value="1"/>
</dbReference>
<dbReference type="InterPro" id="IPR050958">
    <property type="entry name" value="Cell_Adh-Cytoskel_Orgn"/>
</dbReference>
<accession>A0AA36CJ95</accession>
<feature type="compositionally biased region" description="Basic and acidic residues" evidence="4">
    <location>
        <begin position="431"/>
        <end position="443"/>
    </location>
</feature>
<dbReference type="InterPro" id="IPR013783">
    <property type="entry name" value="Ig-like_fold"/>
</dbReference>
<dbReference type="Gene3D" id="2.60.40.10">
    <property type="entry name" value="Immunoglobulins"/>
    <property type="match status" value="3"/>
</dbReference>
<keyword evidence="1" id="KW-0732">Signal</keyword>
<dbReference type="GO" id="GO:0008046">
    <property type="term" value="F:axon guidance receptor activity"/>
    <property type="evidence" value="ECO:0007669"/>
    <property type="project" value="TreeGrafter"/>
</dbReference>
<feature type="compositionally biased region" description="Basic and acidic residues" evidence="4">
    <location>
        <begin position="461"/>
        <end position="470"/>
    </location>
</feature>
<evidence type="ECO:0000256" key="4">
    <source>
        <dbReference type="SAM" id="MobiDB-lite"/>
    </source>
</evidence>
<sequence>MQKCQVITLFQVEQDKLVWRNDLDLFSNELYTYRVLAVNDVGTGQPSKHLDVYSLDDEAEEEGDERDTVVAPTQELGTPNAPYVEVDGAKVHLSWSAVPAAQFYLTVADGDAKKKAKKVVKKKKTEDMSLATEKKEADSKTAKKEEKAKKEAEAEVEAKQAKQAEAEAQARAAAEDAEAADAAKAKKKVVKKKKSEVGKPEAQAQAQVEAKEAEAKQAETKPAKQEADVEKSKEVKAKQEAEAKKQTEEKKKEEEKAQSQAQAEAKKEAEKQAKAEAEQAKKKEEEAKKTEAKKAEAEKTKKEAEAKKAEEAKKSEAKAKKEADDAKKVEEEKKKAEAEQAKKKEAEAKKEAEKSKKEAEAKKAEEAKQAEAEQAAKKKADKSKKKDQHEDEQLTKQKEALKPVDKKKRDSQDEAGTASEAGTAESVTSEVESKLSEEGEEAKKLKKKTKKAESEVSQAESGEKTEDEDKKKKKKAKKLDAKVSKRSLSFEDGAEAELVVEVNEEDVEAEWTRDGQKLDASYTTTNEKNYCRLKFRAIATTGGTYVCKVKSKDGHTATVDFEVTVNEKPKVTVEESEVEVNAGESVQLYANISGHPPPICTWTKDGKALKADSKHSMKEKWDGLATLTTKNCQADSAGTYVLLAKNKTGETVVKIKLAVNDIEYQFRVSYANASGTGPASEPSDPVKCEDRKEDKEKAEETKKVEEEAAEKSAAKPDEGAGVEAKPEFTTKPEDLVVAKEKGKEIFSGKRQWIETAPGTSSLSIGEMREDDEGEIMIKLKNALGEASHSFKLCMDSPPQINRVDRYASAQLFDKGETVKLRLSFTGW</sequence>
<dbReference type="EMBL" id="CATQJA010002019">
    <property type="protein sequence ID" value="CAJ0569389.1"/>
    <property type="molecule type" value="Genomic_DNA"/>
</dbReference>
<reference evidence="6" key="1">
    <citation type="submission" date="2023-06" db="EMBL/GenBank/DDBJ databases">
        <authorList>
            <person name="Delattre M."/>
        </authorList>
    </citation>
    <scope>NUCLEOTIDE SEQUENCE</scope>
    <source>
        <strain evidence="6">AF72</strain>
    </source>
</reference>
<evidence type="ECO:0000256" key="2">
    <source>
        <dbReference type="ARBA" id="ARBA00023157"/>
    </source>
</evidence>
<proteinExistence type="predicted"/>
<dbReference type="Proteomes" id="UP001177023">
    <property type="component" value="Unassembled WGS sequence"/>
</dbReference>
<feature type="compositionally biased region" description="Basic residues" evidence="4">
    <location>
        <begin position="185"/>
        <end position="194"/>
    </location>
</feature>
<evidence type="ECO:0000256" key="1">
    <source>
        <dbReference type="ARBA" id="ARBA00022729"/>
    </source>
</evidence>
<dbReference type="PANTHER" id="PTHR45080:SF8">
    <property type="entry name" value="IG-LIKE DOMAIN-CONTAINING PROTEIN"/>
    <property type="match status" value="1"/>
</dbReference>
<feature type="region of interest" description="Disordered" evidence="4">
    <location>
        <begin position="121"/>
        <end position="478"/>
    </location>
</feature>
<dbReference type="AlphaFoldDB" id="A0AA36CJ95"/>
<dbReference type="SUPFAM" id="SSF48726">
    <property type="entry name" value="Immunoglobulin"/>
    <property type="match status" value="3"/>
</dbReference>
<dbReference type="GO" id="GO:0043025">
    <property type="term" value="C:neuronal cell body"/>
    <property type="evidence" value="ECO:0007669"/>
    <property type="project" value="TreeGrafter"/>
</dbReference>
<feature type="compositionally biased region" description="Low complexity" evidence="4">
    <location>
        <begin position="414"/>
        <end position="430"/>
    </location>
</feature>
<feature type="non-terminal residue" evidence="6">
    <location>
        <position position="1"/>
    </location>
</feature>
<keyword evidence="3" id="KW-0393">Immunoglobulin domain</keyword>
<feature type="domain" description="Ig-like" evidence="5">
    <location>
        <begin position="481"/>
        <end position="564"/>
    </location>
</feature>
<dbReference type="GO" id="GO:0005886">
    <property type="term" value="C:plasma membrane"/>
    <property type="evidence" value="ECO:0007669"/>
    <property type="project" value="TreeGrafter"/>
</dbReference>
<keyword evidence="2" id="KW-1015">Disulfide bond</keyword>
<keyword evidence="7" id="KW-1185">Reference proteome</keyword>
<dbReference type="Pfam" id="PF07679">
    <property type="entry name" value="I-set"/>
    <property type="match status" value="1"/>
</dbReference>
<comment type="caution">
    <text evidence="6">The sequence shown here is derived from an EMBL/GenBank/DDBJ whole genome shotgun (WGS) entry which is preliminary data.</text>
</comment>
<evidence type="ECO:0000256" key="3">
    <source>
        <dbReference type="ARBA" id="ARBA00023319"/>
    </source>
</evidence>
<dbReference type="PANTHER" id="PTHR45080">
    <property type="entry name" value="CONTACTIN 5"/>
    <property type="match status" value="1"/>
</dbReference>
<feature type="compositionally biased region" description="Basic and acidic residues" evidence="4">
    <location>
        <begin position="387"/>
        <end position="412"/>
    </location>
</feature>
<feature type="compositionally biased region" description="Basic and acidic residues" evidence="4">
    <location>
        <begin position="684"/>
        <end position="725"/>
    </location>
</feature>
<feature type="compositionally biased region" description="Basic and acidic residues" evidence="4">
    <location>
        <begin position="124"/>
        <end position="165"/>
    </location>
</feature>
<feature type="compositionally biased region" description="Basic and acidic residues" evidence="4">
    <location>
        <begin position="209"/>
        <end position="257"/>
    </location>
</feature>